<accession>A0A8J3QV05</accession>
<feature type="region of interest" description="Disordered" evidence="1">
    <location>
        <begin position="1"/>
        <end position="48"/>
    </location>
</feature>
<feature type="domain" description="CHAD" evidence="2">
    <location>
        <begin position="46"/>
        <end position="299"/>
    </location>
</feature>
<proteinExistence type="predicted"/>
<evidence type="ECO:0000313" key="4">
    <source>
        <dbReference type="Proteomes" id="UP000642748"/>
    </source>
</evidence>
<gene>
    <name evidence="3" type="ORF">Raf01_44820</name>
</gene>
<feature type="region of interest" description="Disordered" evidence="1">
    <location>
        <begin position="266"/>
        <end position="299"/>
    </location>
</feature>
<dbReference type="SMART" id="SM00880">
    <property type="entry name" value="CHAD"/>
    <property type="match status" value="1"/>
</dbReference>
<feature type="compositionally biased region" description="Low complexity" evidence="1">
    <location>
        <begin position="287"/>
        <end position="299"/>
    </location>
</feature>
<protein>
    <recommendedName>
        <fullName evidence="2">CHAD domain-containing protein</fullName>
    </recommendedName>
</protein>
<evidence type="ECO:0000313" key="3">
    <source>
        <dbReference type="EMBL" id="GIH16310.1"/>
    </source>
</evidence>
<dbReference type="InterPro" id="IPR007899">
    <property type="entry name" value="CHAD_dom"/>
</dbReference>
<sequence>MATTIEIERKNRRPKDFTPARDASEPARTLGAKWQEPGRRPEPAGTGNAGAALIHYLTRQRDAILSTDPGVRAGDPHAVHDMRVATRRLRATLRTFRPVLQRDDRLPRDDLRRLGEELRWLGTTLGAVRDGDVLARRLDDAVAAQVAESVVGPVRARIRERLGTRRRQARDDLAEALDSERYGQLLDRLGALADAASVPVTRARLRRLTGKAVRRAERRLAAANRVRPGRTGTGPLRPPPADNHDVALHEARKAYKRARYAAEALVPVEGRPARRPRPSACRRCRTRSAPTRTRSSPVS</sequence>
<dbReference type="PANTHER" id="PTHR39339:SF1">
    <property type="entry name" value="CHAD DOMAIN-CONTAINING PROTEIN"/>
    <property type="match status" value="1"/>
</dbReference>
<dbReference type="Gene3D" id="1.40.20.10">
    <property type="entry name" value="CHAD domain"/>
    <property type="match status" value="1"/>
</dbReference>
<dbReference type="Proteomes" id="UP000642748">
    <property type="component" value="Unassembled WGS sequence"/>
</dbReference>
<keyword evidence="4" id="KW-1185">Reference proteome</keyword>
<evidence type="ECO:0000256" key="1">
    <source>
        <dbReference type="SAM" id="MobiDB-lite"/>
    </source>
</evidence>
<organism evidence="3 4">
    <name type="scientific">Rugosimonospora africana</name>
    <dbReference type="NCBI Taxonomy" id="556532"/>
    <lineage>
        <taxon>Bacteria</taxon>
        <taxon>Bacillati</taxon>
        <taxon>Actinomycetota</taxon>
        <taxon>Actinomycetes</taxon>
        <taxon>Micromonosporales</taxon>
        <taxon>Micromonosporaceae</taxon>
        <taxon>Rugosimonospora</taxon>
    </lineage>
</organism>
<dbReference type="PANTHER" id="PTHR39339">
    <property type="entry name" value="SLR1444 PROTEIN"/>
    <property type="match status" value="1"/>
</dbReference>
<evidence type="ECO:0000259" key="2">
    <source>
        <dbReference type="PROSITE" id="PS51708"/>
    </source>
</evidence>
<reference evidence="3" key="1">
    <citation type="submission" date="2021-01" db="EMBL/GenBank/DDBJ databases">
        <title>Whole genome shotgun sequence of Rugosimonospora africana NBRC 104875.</title>
        <authorList>
            <person name="Komaki H."/>
            <person name="Tamura T."/>
        </authorList>
    </citation>
    <scope>NUCLEOTIDE SEQUENCE</scope>
    <source>
        <strain evidence="3">NBRC 104875</strain>
    </source>
</reference>
<name>A0A8J3QV05_9ACTN</name>
<feature type="compositionally biased region" description="Basic residues" evidence="1">
    <location>
        <begin position="273"/>
        <end position="286"/>
    </location>
</feature>
<comment type="caution">
    <text evidence="3">The sequence shown here is derived from an EMBL/GenBank/DDBJ whole genome shotgun (WGS) entry which is preliminary data.</text>
</comment>
<dbReference type="RefSeq" id="WP_203919899.1">
    <property type="nucleotide sequence ID" value="NZ_BONZ01000041.1"/>
</dbReference>
<dbReference type="PROSITE" id="PS51708">
    <property type="entry name" value="CHAD"/>
    <property type="match status" value="1"/>
</dbReference>
<dbReference type="EMBL" id="BONZ01000041">
    <property type="protein sequence ID" value="GIH16310.1"/>
    <property type="molecule type" value="Genomic_DNA"/>
</dbReference>
<dbReference type="AlphaFoldDB" id="A0A8J3QV05"/>
<feature type="compositionally biased region" description="Basic and acidic residues" evidence="1">
    <location>
        <begin position="1"/>
        <end position="25"/>
    </location>
</feature>
<dbReference type="Pfam" id="PF05235">
    <property type="entry name" value="CHAD"/>
    <property type="match status" value="1"/>
</dbReference>
<dbReference type="InterPro" id="IPR038186">
    <property type="entry name" value="CHAD_dom_sf"/>
</dbReference>